<dbReference type="SMR" id="A0A1I7SCF0"/>
<keyword evidence="3 5" id="KW-1133">Transmembrane helix</keyword>
<evidence type="ECO:0000256" key="1">
    <source>
        <dbReference type="ARBA" id="ARBA00004141"/>
    </source>
</evidence>
<feature type="transmembrane region" description="Helical" evidence="5">
    <location>
        <begin position="81"/>
        <end position="102"/>
    </location>
</feature>
<comment type="subcellular location">
    <subcellularLocation>
        <location evidence="1">Membrane</location>
        <topology evidence="1">Multi-pass membrane protein</topology>
    </subcellularLocation>
</comment>
<evidence type="ECO:0000313" key="8">
    <source>
        <dbReference type="Proteomes" id="UP000095284"/>
    </source>
</evidence>
<dbReference type="Pfam" id="PF08395">
    <property type="entry name" value="7tm_7"/>
    <property type="match status" value="1"/>
</dbReference>
<dbReference type="eggNOG" id="ENOG502STJE">
    <property type="taxonomic scope" value="Eukaryota"/>
</dbReference>
<accession>A0A1I7SCF0</accession>
<dbReference type="InterPro" id="IPR013604">
    <property type="entry name" value="7TM_chemorcpt"/>
</dbReference>
<evidence type="ECO:0000313" key="10">
    <source>
        <dbReference type="WBParaSite" id="BXY_1070100.1"/>
    </source>
</evidence>
<sequence length="408" mass="46955">MADDHYIPTESQIKLATHRTRFLMHTLCFTGLMYKYKVVEGNERVLRMIRAIFLINLVGIQMLYSIYYVFGVGGSHRERSVVVLCWLFQSFMSMCLLVWWQYKGRTRFLIRILPWEALKQSRLQTRKIGFFGIMVVMVVVSVVSFVMNAVNPKNAVFDRRVLSPFYGWERTINYAIVMYAFFVWSAVFTMYSVLLLVIHEEVVLLNQAVEKIGSPEFDKMTLTEQLLQLHERHASLCFALQQTDQTFEVYNFVMFTTNIPTTIFALLSCYDAIMSSQTIDMIILLPELVFCIIEILGLTMVPAKITATLETTERLLYNNRNLWKKYDPDVHIIVNTFVKQNRQPGLGMSVWGFAIVTKSLVLTTASLVITYMTLLLQMSQSPGETGAIFQKLLNSSNNVDEVGGNFTV</sequence>
<dbReference type="Proteomes" id="UP000659654">
    <property type="component" value="Unassembled WGS sequence"/>
</dbReference>
<gene>
    <name evidence="6" type="ORF">BXYJ_LOCUS3381</name>
</gene>
<feature type="transmembrane region" description="Helical" evidence="5">
    <location>
        <begin position="249"/>
        <end position="270"/>
    </location>
</feature>
<keyword evidence="2 5" id="KW-0812">Transmembrane</keyword>
<evidence type="ECO:0000256" key="5">
    <source>
        <dbReference type="SAM" id="Phobius"/>
    </source>
</evidence>
<dbReference type="PANTHER" id="PTHR34492:SF2">
    <property type="entry name" value="G PROTEIN-COUPLED RECEPTOR"/>
    <property type="match status" value="1"/>
</dbReference>
<feature type="transmembrane region" description="Helical" evidence="5">
    <location>
        <begin position="282"/>
        <end position="301"/>
    </location>
</feature>
<organism evidence="8 10">
    <name type="scientific">Bursaphelenchus xylophilus</name>
    <name type="common">Pinewood nematode worm</name>
    <name type="synonym">Aphelenchoides xylophilus</name>
    <dbReference type="NCBI Taxonomy" id="6326"/>
    <lineage>
        <taxon>Eukaryota</taxon>
        <taxon>Metazoa</taxon>
        <taxon>Ecdysozoa</taxon>
        <taxon>Nematoda</taxon>
        <taxon>Chromadorea</taxon>
        <taxon>Rhabditida</taxon>
        <taxon>Tylenchina</taxon>
        <taxon>Tylenchomorpha</taxon>
        <taxon>Aphelenchoidea</taxon>
        <taxon>Aphelenchoididae</taxon>
        <taxon>Bursaphelenchus</taxon>
    </lineage>
</organism>
<feature type="transmembrane region" description="Helical" evidence="5">
    <location>
        <begin position="350"/>
        <end position="374"/>
    </location>
</feature>
<dbReference type="Proteomes" id="UP000095284">
    <property type="component" value="Unplaced"/>
</dbReference>
<protein>
    <submittedName>
        <fullName evidence="6">(pine wood nematode) hypothetical protein</fullName>
    </submittedName>
</protein>
<reference evidence="7" key="2">
    <citation type="submission" date="2020-08" db="EMBL/GenBank/DDBJ databases">
        <authorList>
            <person name="Kikuchi T."/>
        </authorList>
    </citation>
    <scope>NUCLEOTIDE SEQUENCE</scope>
    <source>
        <strain evidence="6">Ka4C1</strain>
    </source>
</reference>
<dbReference type="EMBL" id="CAJFDI010000002">
    <property type="protein sequence ID" value="CAD5214140.1"/>
    <property type="molecule type" value="Genomic_DNA"/>
</dbReference>
<dbReference type="PANTHER" id="PTHR34492">
    <property type="entry name" value="GUSTATORY RECEPTOR FAMILY"/>
    <property type="match status" value="1"/>
</dbReference>
<evidence type="ECO:0000256" key="3">
    <source>
        <dbReference type="ARBA" id="ARBA00022989"/>
    </source>
</evidence>
<feature type="transmembrane region" description="Helical" evidence="5">
    <location>
        <begin position="171"/>
        <end position="198"/>
    </location>
</feature>
<evidence type="ECO:0000313" key="9">
    <source>
        <dbReference type="Proteomes" id="UP000659654"/>
    </source>
</evidence>
<dbReference type="OrthoDB" id="5784962at2759"/>
<evidence type="ECO:0000313" key="6">
    <source>
        <dbReference type="EMBL" id="CAD5214140.1"/>
    </source>
</evidence>
<name>A0A1I7SCF0_BURXY</name>
<evidence type="ECO:0000256" key="2">
    <source>
        <dbReference type="ARBA" id="ARBA00022692"/>
    </source>
</evidence>
<dbReference type="Proteomes" id="UP000582659">
    <property type="component" value="Unassembled WGS sequence"/>
</dbReference>
<proteinExistence type="predicted"/>
<reference evidence="10" key="1">
    <citation type="submission" date="2016-11" db="UniProtKB">
        <authorList>
            <consortium name="WormBaseParasite"/>
        </authorList>
    </citation>
    <scope>IDENTIFICATION</scope>
</reference>
<evidence type="ECO:0000256" key="4">
    <source>
        <dbReference type="ARBA" id="ARBA00023136"/>
    </source>
</evidence>
<feature type="transmembrane region" description="Helical" evidence="5">
    <location>
        <begin position="48"/>
        <end position="69"/>
    </location>
</feature>
<dbReference type="GO" id="GO:0050909">
    <property type="term" value="P:sensory perception of taste"/>
    <property type="evidence" value="ECO:0007669"/>
    <property type="project" value="InterPro"/>
</dbReference>
<dbReference type="EMBL" id="CAJFCV020000002">
    <property type="protein sequence ID" value="CAG9094225.1"/>
    <property type="molecule type" value="Genomic_DNA"/>
</dbReference>
<feature type="transmembrane region" description="Helical" evidence="5">
    <location>
        <begin position="128"/>
        <end position="150"/>
    </location>
</feature>
<evidence type="ECO:0000313" key="7">
    <source>
        <dbReference type="EMBL" id="CAG9094225.1"/>
    </source>
</evidence>
<dbReference type="WBParaSite" id="BXY_1070100.1">
    <property type="protein sequence ID" value="BXY_1070100.1"/>
    <property type="gene ID" value="BXY_1070100"/>
</dbReference>
<dbReference type="GO" id="GO:0016020">
    <property type="term" value="C:membrane"/>
    <property type="evidence" value="ECO:0007669"/>
    <property type="project" value="UniProtKB-SubCell"/>
</dbReference>
<keyword evidence="4 5" id="KW-0472">Membrane</keyword>
<dbReference type="AlphaFoldDB" id="A0A1I7SCF0"/>
<keyword evidence="9" id="KW-1185">Reference proteome</keyword>